<keyword evidence="2" id="KW-0963">Cytoplasm</keyword>
<dbReference type="Pfam" id="PF02033">
    <property type="entry name" value="RBFA"/>
    <property type="match status" value="1"/>
</dbReference>
<dbReference type="Proteomes" id="UP000228681">
    <property type="component" value="Unassembled WGS sequence"/>
</dbReference>
<comment type="caution">
    <text evidence="3">The sequence shown here is derived from an EMBL/GenBank/DDBJ whole genome shotgun (WGS) entry which is preliminary data.</text>
</comment>
<reference evidence="3 4" key="1">
    <citation type="submission" date="2017-09" db="EMBL/GenBank/DDBJ databases">
        <title>Depth-based differentiation of microbial function through sediment-hosted aquifers and enrichment of novel symbionts in the deep terrestrial subsurface.</title>
        <authorList>
            <person name="Probst A.J."/>
            <person name="Ladd B."/>
            <person name="Jarett J.K."/>
            <person name="Geller-Mcgrath D.E."/>
            <person name="Sieber C.M."/>
            <person name="Emerson J.B."/>
            <person name="Anantharaman K."/>
            <person name="Thomas B.C."/>
            <person name="Malmstrom R."/>
            <person name="Stieglmeier M."/>
            <person name="Klingl A."/>
            <person name="Woyke T."/>
            <person name="Ryan C.M."/>
            <person name="Banfield J.F."/>
        </authorList>
    </citation>
    <scope>NUCLEOTIDE SEQUENCE [LARGE SCALE GENOMIC DNA]</scope>
    <source>
        <strain evidence="3">CG23_combo_of_CG06-09_8_20_14_all_36_12</strain>
    </source>
</reference>
<keyword evidence="1 2" id="KW-0690">Ribosome biogenesis</keyword>
<dbReference type="AlphaFoldDB" id="A0A2G9Z0J1"/>
<evidence type="ECO:0000313" key="3">
    <source>
        <dbReference type="EMBL" id="PIP24979.1"/>
    </source>
</evidence>
<dbReference type="PANTHER" id="PTHR33515:SF1">
    <property type="entry name" value="RIBOSOME-BINDING FACTOR A, CHLOROPLASTIC-RELATED"/>
    <property type="match status" value="1"/>
</dbReference>
<comment type="subcellular location">
    <subcellularLocation>
        <location evidence="2">Cytoplasm</location>
    </subcellularLocation>
</comment>
<dbReference type="InterPro" id="IPR015946">
    <property type="entry name" value="KH_dom-like_a/b"/>
</dbReference>
<proteinExistence type="inferred from homology"/>
<comment type="subunit">
    <text evidence="2">Monomer. Binds 30S ribosomal subunits, but not 50S ribosomal subunits or 70S ribosomes.</text>
</comment>
<dbReference type="GO" id="GO:0030490">
    <property type="term" value="P:maturation of SSU-rRNA"/>
    <property type="evidence" value="ECO:0007669"/>
    <property type="project" value="UniProtKB-UniRule"/>
</dbReference>
<dbReference type="GO" id="GO:0043024">
    <property type="term" value="F:ribosomal small subunit binding"/>
    <property type="evidence" value="ECO:0007669"/>
    <property type="project" value="TreeGrafter"/>
</dbReference>
<sequence length="114" mass="13510">MMSKRLPRVNELIKREVSKILFREVDFPKNVLVTVTRVETSPDLRESKVWISTLPESQREGVIKILNRQIYNLQQKINKLLKMRPLPKLKFIEEKETQKAARVEELLEKIKNGK</sequence>
<accession>A0A2G9Z0J1</accession>
<dbReference type="GO" id="GO:0005829">
    <property type="term" value="C:cytosol"/>
    <property type="evidence" value="ECO:0007669"/>
    <property type="project" value="TreeGrafter"/>
</dbReference>
<comment type="function">
    <text evidence="2">One of several proteins that assist in the late maturation steps of the functional core of the 30S ribosomal subunit. Associates with free 30S ribosomal subunits (but not with 30S subunits that are part of 70S ribosomes or polysomes). Required for efficient processing of 16S rRNA. May interact with the 5'-terminal helix region of 16S rRNA.</text>
</comment>
<dbReference type="Gene3D" id="3.30.300.20">
    <property type="match status" value="1"/>
</dbReference>
<name>A0A2G9Z0J1_9BACT</name>
<organism evidence="3 4">
    <name type="scientific">Candidatus Nealsonbacteria bacterium CG23_combo_of_CG06-09_8_20_14_all_36_12</name>
    <dbReference type="NCBI Taxonomy" id="1974718"/>
    <lineage>
        <taxon>Bacteria</taxon>
        <taxon>Candidatus Nealsoniibacteriota</taxon>
    </lineage>
</organism>
<dbReference type="InterPro" id="IPR000238">
    <property type="entry name" value="RbfA"/>
</dbReference>
<evidence type="ECO:0000313" key="4">
    <source>
        <dbReference type="Proteomes" id="UP000228681"/>
    </source>
</evidence>
<comment type="similarity">
    <text evidence="2">Belongs to the RbfA family.</text>
</comment>
<evidence type="ECO:0000256" key="2">
    <source>
        <dbReference type="HAMAP-Rule" id="MF_00003"/>
    </source>
</evidence>
<dbReference type="SUPFAM" id="SSF89919">
    <property type="entry name" value="Ribosome-binding factor A, RbfA"/>
    <property type="match status" value="1"/>
</dbReference>
<gene>
    <name evidence="2 3" type="primary">rbfA</name>
    <name evidence="3" type="ORF">COX34_01180</name>
</gene>
<dbReference type="HAMAP" id="MF_00003">
    <property type="entry name" value="RbfA"/>
    <property type="match status" value="1"/>
</dbReference>
<protein>
    <recommendedName>
        <fullName evidence="2">Ribosome-binding factor A</fullName>
    </recommendedName>
</protein>
<dbReference type="InterPro" id="IPR023799">
    <property type="entry name" value="RbfA_dom_sf"/>
</dbReference>
<dbReference type="EMBL" id="PCRS01000018">
    <property type="protein sequence ID" value="PIP24979.1"/>
    <property type="molecule type" value="Genomic_DNA"/>
</dbReference>
<dbReference type="NCBIfam" id="TIGR00082">
    <property type="entry name" value="rbfA"/>
    <property type="match status" value="1"/>
</dbReference>
<evidence type="ECO:0000256" key="1">
    <source>
        <dbReference type="ARBA" id="ARBA00022517"/>
    </source>
</evidence>
<dbReference type="PANTHER" id="PTHR33515">
    <property type="entry name" value="RIBOSOME-BINDING FACTOR A, CHLOROPLASTIC-RELATED"/>
    <property type="match status" value="1"/>
</dbReference>